<keyword evidence="6" id="KW-1185">Reference proteome</keyword>
<protein>
    <submittedName>
        <fullName evidence="5">LacI family DNA-binding transcriptional regulator</fullName>
    </submittedName>
</protein>
<dbReference type="Gene3D" id="3.40.50.2300">
    <property type="match status" value="2"/>
</dbReference>
<dbReference type="PROSITE" id="PS00356">
    <property type="entry name" value="HTH_LACI_1"/>
    <property type="match status" value="1"/>
</dbReference>
<dbReference type="InterPro" id="IPR010982">
    <property type="entry name" value="Lambda_DNA-bd_dom_sf"/>
</dbReference>
<evidence type="ECO:0000313" key="5">
    <source>
        <dbReference type="EMBL" id="GAA0282150.1"/>
    </source>
</evidence>
<dbReference type="EMBL" id="BAAAGX010000046">
    <property type="protein sequence ID" value="GAA0282150.1"/>
    <property type="molecule type" value="Genomic_DNA"/>
</dbReference>
<dbReference type="SMART" id="SM00354">
    <property type="entry name" value="HTH_LACI"/>
    <property type="match status" value="1"/>
</dbReference>
<evidence type="ECO:0000259" key="4">
    <source>
        <dbReference type="PROSITE" id="PS50932"/>
    </source>
</evidence>
<evidence type="ECO:0000256" key="3">
    <source>
        <dbReference type="ARBA" id="ARBA00023163"/>
    </source>
</evidence>
<accession>A0ABN0V9G9</accession>
<name>A0ABN0V9G9_9ACTN</name>
<dbReference type="InterPro" id="IPR000843">
    <property type="entry name" value="HTH_LacI"/>
</dbReference>
<keyword evidence="3" id="KW-0804">Transcription</keyword>
<keyword evidence="2 5" id="KW-0238">DNA-binding</keyword>
<dbReference type="Proteomes" id="UP001500967">
    <property type="component" value="Unassembled WGS sequence"/>
</dbReference>
<organism evidence="5 6">
    <name type="scientific">Cryptosporangium japonicum</name>
    <dbReference type="NCBI Taxonomy" id="80872"/>
    <lineage>
        <taxon>Bacteria</taxon>
        <taxon>Bacillati</taxon>
        <taxon>Actinomycetota</taxon>
        <taxon>Actinomycetes</taxon>
        <taxon>Cryptosporangiales</taxon>
        <taxon>Cryptosporangiaceae</taxon>
        <taxon>Cryptosporangium</taxon>
    </lineage>
</organism>
<comment type="caution">
    <text evidence="5">The sequence shown here is derived from an EMBL/GenBank/DDBJ whole genome shotgun (WGS) entry which is preliminary data.</text>
</comment>
<dbReference type="PANTHER" id="PTHR30146">
    <property type="entry name" value="LACI-RELATED TRANSCRIPTIONAL REPRESSOR"/>
    <property type="match status" value="1"/>
</dbReference>
<dbReference type="InterPro" id="IPR028082">
    <property type="entry name" value="Peripla_BP_I"/>
</dbReference>
<dbReference type="SUPFAM" id="SSF53822">
    <property type="entry name" value="Periplasmic binding protein-like I"/>
    <property type="match status" value="1"/>
</dbReference>
<dbReference type="PANTHER" id="PTHR30146:SF109">
    <property type="entry name" value="HTH-TYPE TRANSCRIPTIONAL REGULATOR GALS"/>
    <property type="match status" value="1"/>
</dbReference>
<dbReference type="Pfam" id="PF00356">
    <property type="entry name" value="LacI"/>
    <property type="match status" value="1"/>
</dbReference>
<feature type="domain" description="HTH lacI-type" evidence="4">
    <location>
        <begin position="21"/>
        <end position="75"/>
    </location>
</feature>
<evidence type="ECO:0000256" key="1">
    <source>
        <dbReference type="ARBA" id="ARBA00023015"/>
    </source>
</evidence>
<keyword evidence="1" id="KW-0805">Transcription regulation</keyword>
<sequence length="351" mass="37125">MAADGSDAISEVIENGVERRVVMADVARLAGVSHMTVSRVLNDSTAVSPTTRARVRAAMTTLGYRPNTAARALATGRTRQLGVVSVNTTLFGPASMLVAIERAARDAGYAVSIAGMREPDRRSLSEAFEHLTAQSVEGIVAITPRAATAAALRDAPGGVPLVAVEGGEGPMPTVAVDQYLGAVRATRHLLSLGHRRIAHIAGPDDWHEANERERGWRDALTEAGESPTLVINGDWSPRAGYEAGLALATRRDHTAVFVANDQMAIGVLRAFAEAGIDVPGDISVVGFDDIPEAAYFAPPLTTLRQDFGEVGRRSLALLVAQVEGAPRSDERVVIPPDLVLRDSTGPVQHKN</sequence>
<reference evidence="5 6" key="1">
    <citation type="journal article" date="2019" name="Int. J. Syst. Evol. Microbiol.">
        <title>The Global Catalogue of Microorganisms (GCM) 10K type strain sequencing project: providing services to taxonomists for standard genome sequencing and annotation.</title>
        <authorList>
            <consortium name="The Broad Institute Genomics Platform"/>
            <consortium name="The Broad Institute Genome Sequencing Center for Infectious Disease"/>
            <person name="Wu L."/>
            <person name="Ma J."/>
        </authorList>
    </citation>
    <scope>NUCLEOTIDE SEQUENCE [LARGE SCALE GENOMIC DNA]</scope>
    <source>
        <strain evidence="5 6">JCM 10425</strain>
    </source>
</reference>
<dbReference type="PROSITE" id="PS50932">
    <property type="entry name" value="HTH_LACI_2"/>
    <property type="match status" value="1"/>
</dbReference>
<dbReference type="Pfam" id="PF13377">
    <property type="entry name" value="Peripla_BP_3"/>
    <property type="match status" value="1"/>
</dbReference>
<dbReference type="CDD" id="cd01574">
    <property type="entry name" value="PBP1_LacI"/>
    <property type="match status" value="1"/>
</dbReference>
<evidence type="ECO:0000256" key="2">
    <source>
        <dbReference type="ARBA" id="ARBA00023125"/>
    </source>
</evidence>
<dbReference type="SUPFAM" id="SSF47413">
    <property type="entry name" value="lambda repressor-like DNA-binding domains"/>
    <property type="match status" value="1"/>
</dbReference>
<dbReference type="GO" id="GO:0003677">
    <property type="term" value="F:DNA binding"/>
    <property type="evidence" value="ECO:0007669"/>
    <property type="project" value="UniProtKB-KW"/>
</dbReference>
<evidence type="ECO:0000313" key="6">
    <source>
        <dbReference type="Proteomes" id="UP001500967"/>
    </source>
</evidence>
<dbReference type="Gene3D" id="1.10.260.40">
    <property type="entry name" value="lambda repressor-like DNA-binding domains"/>
    <property type="match status" value="1"/>
</dbReference>
<dbReference type="InterPro" id="IPR046335">
    <property type="entry name" value="LacI/GalR-like_sensor"/>
</dbReference>
<proteinExistence type="predicted"/>
<dbReference type="CDD" id="cd01392">
    <property type="entry name" value="HTH_LacI"/>
    <property type="match status" value="1"/>
</dbReference>
<gene>
    <name evidence="5" type="ORF">GCM10009539_82580</name>
</gene>